<name>A0ACB8SMI7_9AGAM</name>
<evidence type="ECO:0000313" key="1">
    <source>
        <dbReference type="EMBL" id="KAI0057310.1"/>
    </source>
</evidence>
<reference evidence="1" key="2">
    <citation type="journal article" date="2022" name="New Phytol.">
        <title>Evolutionary transition to the ectomycorrhizal habit in the genomes of a hyperdiverse lineage of mushroom-forming fungi.</title>
        <authorList>
            <person name="Looney B."/>
            <person name="Miyauchi S."/>
            <person name="Morin E."/>
            <person name="Drula E."/>
            <person name="Courty P.E."/>
            <person name="Kohler A."/>
            <person name="Kuo A."/>
            <person name="LaButti K."/>
            <person name="Pangilinan J."/>
            <person name="Lipzen A."/>
            <person name="Riley R."/>
            <person name="Andreopoulos W."/>
            <person name="He G."/>
            <person name="Johnson J."/>
            <person name="Nolan M."/>
            <person name="Tritt A."/>
            <person name="Barry K.W."/>
            <person name="Grigoriev I.V."/>
            <person name="Nagy L.G."/>
            <person name="Hibbett D."/>
            <person name="Henrissat B."/>
            <person name="Matheny P.B."/>
            <person name="Labbe J."/>
            <person name="Martin F.M."/>
        </authorList>
    </citation>
    <scope>NUCLEOTIDE SEQUENCE</scope>
    <source>
        <strain evidence="1">HHB10654</strain>
    </source>
</reference>
<dbReference type="EMBL" id="MU277249">
    <property type="protein sequence ID" value="KAI0057310.1"/>
    <property type="molecule type" value="Genomic_DNA"/>
</dbReference>
<comment type="caution">
    <text evidence="1">The sequence shown here is derived from an EMBL/GenBank/DDBJ whole genome shotgun (WGS) entry which is preliminary data.</text>
</comment>
<dbReference type="Proteomes" id="UP000814140">
    <property type="component" value="Unassembled WGS sequence"/>
</dbReference>
<organism evidence="1 2">
    <name type="scientific">Artomyces pyxidatus</name>
    <dbReference type="NCBI Taxonomy" id="48021"/>
    <lineage>
        <taxon>Eukaryota</taxon>
        <taxon>Fungi</taxon>
        <taxon>Dikarya</taxon>
        <taxon>Basidiomycota</taxon>
        <taxon>Agaricomycotina</taxon>
        <taxon>Agaricomycetes</taxon>
        <taxon>Russulales</taxon>
        <taxon>Auriscalpiaceae</taxon>
        <taxon>Artomyces</taxon>
    </lineage>
</organism>
<evidence type="ECO:0000313" key="2">
    <source>
        <dbReference type="Proteomes" id="UP000814140"/>
    </source>
</evidence>
<accession>A0ACB8SMI7</accession>
<sequence length="214" mass="22740">MYTFFLFIRPVHQASTSINTRRTPVPAVPDDWDAEDDDEEVTLDPQQIWEDAYVHSRAASRSTSHGSVCRNTKSPMPQLISTQTTLPPPAAFQAPIRILKRAPSSTPSNASSPSPSPGPGTFAERSARYNAARERIFADGKASEGRKPQEASGEGVTSVVRNPRGPGGEAGESGADGGEQRSKGFGRRRGKGNGGPEASRQANGGALDQVAAQR</sequence>
<reference evidence="1" key="1">
    <citation type="submission" date="2021-03" db="EMBL/GenBank/DDBJ databases">
        <authorList>
            <consortium name="DOE Joint Genome Institute"/>
            <person name="Ahrendt S."/>
            <person name="Looney B.P."/>
            <person name="Miyauchi S."/>
            <person name="Morin E."/>
            <person name="Drula E."/>
            <person name="Courty P.E."/>
            <person name="Chicoki N."/>
            <person name="Fauchery L."/>
            <person name="Kohler A."/>
            <person name="Kuo A."/>
            <person name="Labutti K."/>
            <person name="Pangilinan J."/>
            <person name="Lipzen A."/>
            <person name="Riley R."/>
            <person name="Andreopoulos W."/>
            <person name="He G."/>
            <person name="Johnson J."/>
            <person name="Barry K.W."/>
            <person name="Grigoriev I.V."/>
            <person name="Nagy L."/>
            <person name="Hibbett D."/>
            <person name="Henrissat B."/>
            <person name="Matheny P.B."/>
            <person name="Labbe J."/>
            <person name="Martin F."/>
        </authorList>
    </citation>
    <scope>NUCLEOTIDE SEQUENCE</scope>
    <source>
        <strain evidence="1">HHB10654</strain>
    </source>
</reference>
<keyword evidence="2" id="KW-1185">Reference proteome</keyword>
<gene>
    <name evidence="1" type="ORF">BV25DRAFT_1831298</name>
</gene>
<proteinExistence type="predicted"/>
<protein>
    <submittedName>
        <fullName evidence="1">Uncharacterized protein</fullName>
    </submittedName>
</protein>